<feature type="region of interest" description="Disordered" evidence="1">
    <location>
        <begin position="175"/>
        <end position="235"/>
    </location>
</feature>
<feature type="domain" description="USP8 dimerisation" evidence="2">
    <location>
        <begin position="18"/>
        <end position="95"/>
    </location>
</feature>
<dbReference type="GO" id="GO:0005768">
    <property type="term" value="C:endosome"/>
    <property type="evidence" value="ECO:0007669"/>
    <property type="project" value="TreeGrafter"/>
</dbReference>
<proteinExistence type="predicted"/>
<protein>
    <recommendedName>
        <fullName evidence="2">USP8 dimerisation domain-containing protein</fullName>
    </recommendedName>
</protein>
<evidence type="ECO:0000313" key="3">
    <source>
        <dbReference type="EMBL" id="JAG47822.1"/>
    </source>
</evidence>
<evidence type="ECO:0000259" key="2">
    <source>
        <dbReference type="Pfam" id="PF08969"/>
    </source>
</evidence>
<dbReference type="PANTHER" id="PTHR12947:SF13">
    <property type="entry name" value="FI19924P1"/>
    <property type="match status" value="1"/>
</dbReference>
<accession>A0A0K8S3F4</accession>
<reference evidence="3" key="1">
    <citation type="submission" date="2014-09" db="EMBL/GenBank/DDBJ databases">
        <authorList>
            <person name="Magalhaes I.L.F."/>
            <person name="Oliveira U."/>
            <person name="Santos F.R."/>
            <person name="Vidigal T.H.D.A."/>
            <person name="Brescovit A.D."/>
            <person name="Santos A.J."/>
        </authorList>
    </citation>
    <scope>NUCLEOTIDE SEQUENCE</scope>
</reference>
<dbReference type="Pfam" id="PF08969">
    <property type="entry name" value="USP8_dimer"/>
    <property type="match status" value="1"/>
</dbReference>
<dbReference type="InterPro" id="IPR015063">
    <property type="entry name" value="USP8_dimer"/>
</dbReference>
<evidence type="ECO:0000256" key="1">
    <source>
        <dbReference type="SAM" id="MobiDB-lite"/>
    </source>
</evidence>
<dbReference type="GO" id="GO:0061578">
    <property type="term" value="F:K63-linked deubiquitinase activity"/>
    <property type="evidence" value="ECO:0007669"/>
    <property type="project" value="TreeGrafter"/>
</dbReference>
<dbReference type="SUPFAM" id="SSF140856">
    <property type="entry name" value="USP8 N-terminal domain-like"/>
    <property type="match status" value="1"/>
</dbReference>
<dbReference type="AlphaFoldDB" id="A0A0K8S3F4"/>
<dbReference type="EMBL" id="GBRD01018005">
    <property type="protein sequence ID" value="JAG47822.1"/>
    <property type="molecule type" value="Transcribed_RNA"/>
</dbReference>
<dbReference type="PANTHER" id="PTHR12947">
    <property type="entry name" value="AMSH-LIKE PROTEASE"/>
    <property type="match status" value="1"/>
</dbReference>
<feature type="compositionally biased region" description="Polar residues" evidence="1">
    <location>
        <begin position="177"/>
        <end position="197"/>
    </location>
</feature>
<feature type="compositionally biased region" description="Polar residues" evidence="1">
    <location>
        <begin position="214"/>
        <end position="223"/>
    </location>
</feature>
<name>A0A0K8S3F4_LYGHE</name>
<sequence>MGTRLTSTPIYLLADTTDRGLEMVRMANVYLDEGSLENAFILYMKFMTLFIEKIRTHPDFNSVSATEKYINSQKLKEVFPKAEKLKTRLLERYTLEYDRYLKDEKRKQEAARAKKQYLDNLKKEKENVALKPPSGRSTQPVPIASTEPLSKLHITPVPNITLPSDLYPNDALDVESKTTPVKPQHLSVATPSVNRSTKPAKPLESNCQPAALEASNSCRSGEPNQAVHLTRSKEH</sequence>
<dbReference type="GO" id="GO:0070536">
    <property type="term" value="P:protein K63-linked deubiquitination"/>
    <property type="evidence" value="ECO:0007669"/>
    <property type="project" value="TreeGrafter"/>
</dbReference>
<organism evidence="3">
    <name type="scientific">Lygus hesperus</name>
    <name type="common">Western plant bug</name>
    <dbReference type="NCBI Taxonomy" id="30085"/>
    <lineage>
        <taxon>Eukaryota</taxon>
        <taxon>Metazoa</taxon>
        <taxon>Ecdysozoa</taxon>
        <taxon>Arthropoda</taxon>
        <taxon>Hexapoda</taxon>
        <taxon>Insecta</taxon>
        <taxon>Pterygota</taxon>
        <taxon>Neoptera</taxon>
        <taxon>Paraneoptera</taxon>
        <taxon>Hemiptera</taxon>
        <taxon>Heteroptera</taxon>
        <taxon>Panheteroptera</taxon>
        <taxon>Cimicomorpha</taxon>
        <taxon>Miridae</taxon>
        <taxon>Mirini</taxon>
        <taxon>Lygus</taxon>
    </lineage>
</organism>
<dbReference type="GO" id="GO:0016020">
    <property type="term" value="C:membrane"/>
    <property type="evidence" value="ECO:0007669"/>
    <property type="project" value="TreeGrafter"/>
</dbReference>
<dbReference type="Gene3D" id="1.20.58.80">
    <property type="entry name" value="Phosphotransferase system, lactose/cellobiose-type IIA subunit"/>
    <property type="match status" value="1"/>
</dbReference>